<evidence type="ECO:0000256" key="1">
    <source>
        <dbReference type="SAM" id="Phobius"/>
    </source>
</evidence>
<dbReference type="PANTHER" id="PTHR38450:SF2">
    <property type="entry name" value="STAGE V SPORULATION PROTEIN AEB"/>
    <property type="match status" value="1"/>
</dbReference>
<gene>
    <name evidence="2" type="ORF">IAD49_02735</name>
</gene>
<protein>
    <submittedName>
        <fullName evidence="2">SpoVA/SpoVAEb family sporulation membrane protein</fullName>
    </submittedName>
</protein>
<keyword evidence="1" id="KW-1133">Transmembrane helix</keyword>
<reference evidence="2" key="1">
    <citation type="submission" date="2020-10" db="EMBL/GenBank/DDBJ databases">
        <authorList>
            <person name="Gilroy R."/>
        </authorList>
    </citation>
    <scope>NUCLEOTIDE SEQUENCE</scope>
    <source>
        <strain evidence="2">CHK197-8231</strain>
    </source>
</reference>
<dbReference type="InterPro" id="IPR005562">
    <property type="entry name" value="SpoVA"/>
</dbReference>
<dbReference type="AlphaFoldDB" id="A0A9D1L2F0"/>
<dbReference type="Proteomes" id="UP000824087">
    <property type="component" value="Unassembled WGS sequence"/>
</dbReference>
<sequence>MIYVNSFLFAGFVCLLGQVILDNTKLTPGHVTTLFVVIGTFLDMFGFYDKIILWVGGGALVPITSFGHLLIHGALARASDIGIMGLAMGMFDLTSTGIIAAIVFSFVFALIFKPRD</sequence>
<dbReference type="EMBL" id="DVML01000016">
    <property type="protein sequence ID" value="HIU22479.1"/>
    <property type="molecule type" value="Genomic_DNA"/>
</dbReference>
<proteinExistence type="predicted"/>
<feature type="transmembrane region" description="Helical" evidence="1">
    <location>
        <begin position="51"/>
        <end position="71"/>
    </location>
</feature>
<comment type="caution">
    <text evidence="2">The sequence shown here is derived from an EMBL/GenBank/DDBJ whole genome shotgun (WGS) entry which is preliminary data.</text>
</comment>
<accession>A0A9D1L2F0</accession>
<dbReference type="Pfam" id="PF03862">
    <property type="entry name" value="SpoVAC_SpoVAEB"/>
    <property type="match status" value="1"/>
</dbReference>
<reference evidence="2" key="2">
    <citation type="journal article" date="2021" name="PeerJ">
        <title>Extensive microbial diversity within the chicken gut microbiome revealed by metagenomics and culture.</title>
        <authorList>
            <person name="Gilroy R."/>
            <person name="Ravi A."/>
            <person name="Getino M."/>
            <person name="Pursley I."/>
            <person name="Horton D.L."/>
            <person name="Alikhan N.F."/>
            <person name="Baker D."/>
            <person name="Gharbi K."/>
            <person name="Hall N."/>
            <person name="Watson M."/>
            <person name="Adriaenssens E.M."/>
            <person name="Foster-Nyarko E."/>
            <person name="Jarju S."/>
            <person name="Secka A."/>
            <person name="Antonio M."/>
            <person name="Oren A."/>
            <person name="Chaudhuri R.R."/>
            <person name="La Ragione R."/>
            <person name="Hildebrand F."/>
            <person name="Pallen M.J."/>
        </authorList>
    </citation>
    <scope>NUCLEOTIDE SEQUENCE</scope>
    <source>
        <strain evidence="2">CHK197-8231</strain>
    </source>
</reference>
<keyword evidence="1" id="KW-0472">Membrane</keyword>
<evidence type="ECO:0000313" key="3">
    <source>
        <dbReference type="Proteomes" id="UP000824087"/>
    </source>
</evidence>
<dbReference type="PANTHER" id="PTHR38450">
    <property type="entry name" value="STAGE V SPORULATION PROTEIN AC-RELATED"/>
    <property type="match status" value="1"/>
</dbReference>
<evidence type="ECO:0000313" key="2">
    <source>
        <dbReference type="EMBL" id="HIU22479.1"/>
    </source>
</evidence>
<organism evidence="2 3">
    <name type="scientific">Candidatus Fimihabitans intestinipullorum</name>
    <dbReference type="NCBI Taxonomy" id="2840820"/>
    <lineage>
        <taxon>Bacteria</taxon>
        <taxon>Bacillati</taxon>
        <taxon>Mycoplasmatota</taxon>
        <taxon>Mycoplasmatota incertae sedis</taxon>
        <taxon>Candidatus Fimihabitans</taxon>
    </lineage>
</organism>
<keyword evidence="1" id="KW-0812">Transmembrane</keyword>
<name>A0A9D1L2F0_9BACT</name>
<feature type="transmembrane region" description="Helical" evidence="1">
    <location>
        <begin position="83"/>
        <end position="112"/>
    </location>
</feature>